<dbReference type="SUPFAM" id="SSF142433">
    <property type="entry name" value="CinA-like"/>
    <property type="match status" value="1"/>
</dbReference>
<feature type="domain" description="CinA C-terminal" evidence="1">
    <location>
        <begin position="5"/>
        <end position="152"/>
    </location>
</feature>
<dbReference type="Proteomes" id="UP001546774">
    <property type="component" value="Unassembled WGS sequence"/>
</dbReference>
<accession>A0ABV1H369</accession>
<dbReference type="EMBL" id="JBBMFS010000002">
    <property type="protein sequence ID" value="MEQ2554142.1"/>
    <property type="molecule type" value="Genomic_DNA"/>
</dbReference>
<comment type="caution">
    <text evidence="2">The sequence shown here is derived from an EMBL/GenBank/DDBJ whole genome shotgun (WGS) entry which is preliminary data.</text>
</comment>
<keyword evidence="3" id="KW-1185">Reference proteome</keyword>
<evidence type="ECO:0000313" key="3">
    <source>
        <dbReference type="Proteomes" id="UP001546774"/>
    </source>
</evidence>
<dbReference type="InterPro" id="IPR036653">
    <property type="entry name" value="CinA-like_C"/>
</dbReference>
<evidence type="ECO:0000313" key="2">
    <source>
        <dbReference type="EMBL" id="MEQ2554142.1"/>
    </source>
</evidence>
<sequence length="158" mass="16356">MEQSETAEKLVKLLKKKNLTVTTAESCTGGMIASAIVSVAGASACFKEGYITYSNEAKKKLLGVREDTLKQYTVVSAQVAQEMAAGAAAAAQSSLAVSVTGVAGPDPDEGNPVGLVYIGIAFEGSVYAARFQFTGSREEIRRQAACEALALALGVVSE</sequence>
<reference evidence="2" key="1">
    <citation type="submission" date="2024-03" db="EMBL/GenBank/DDBJ databases">
        <title>Human intestinal bacterial collection.</title>
        <authorList>
            <person name="Pauvert C."/>
            <person name="Hitch T.C.A."/>
            <person name="Clavel T."/>
        </authorList>
    </citation>
    <scope>NUCLEOTIDE SEQUENCE [LARGE SCALE GENOMIC DNA]</scope>
    <source>
        <strain evidence="2">CLA-AA-H89B</strain>
    </source>
</reference>
<proteinExistence type="predicted"/>
<gene>
    <name evidence="2" type="ORF">WMO37_03805</name>
</gene>
<dbReference type="Pfam" id="PF02464">
    <property type="entry name" value="CinA"/>
    <property type="match status" value="1"/>
</dbReference>
<evidence type="ECO:0000259" key="1">
    <source>
        <dbReference type="Pfam" id="PF02464"/>
    </source>
</evidence>
<name>A0ABV1H369_9FIRM</name>
<organism evidence="2 3">
    <name type="scientific">Lachnospira intestinalis</name>
    <dbReference type="NCBI Taxonomy" id="3133158"/>
    <lineage>
        <taxon>Bacteria</taxon>
        <taxon>Bacillati</taxon>
        <taxon>Bacillota</taxon>
        <taxon>Clostridia</taxon>
        <taxon>Lachnospirales</taxon>
        <taxon>Lachnospiraceae</taxon>
        <taxon>Lachnospira</taxon>
    </lineage>
</organism>
<dbReference type="InterPro" id="IPR008136">
    <property type="entry name" value="CinA_C"/>
</dbReference>
<dbReference type="Gene3D" id="3.90.950.20">
    <property type="entry name" value="CinA-like"/>
    <property type="match status" value="1"/>
</dbReference>
<dbReference type="NCBIfam" id="TIGR00199">
    <property type="entry name" value="PncC_domain"/>
    <property type="match status" value="1"/>
</dbReference>
<protein>
    <submittedName>
        <fullName evidence="2">CinA family protein</fullName>
    </submittedName>
</protein>